<evidence type="ECO:0000256" key="6">
    <source>
        <dbReference type="ARBA" id="ARBA00023098"/>
    </source>
</evidence>
<keyword evidence="5 8" id="KW-0460">Magnesium</keyword>
<dbReference type="EMBL" id="SWLG01000037">
    <property type="protein sequence ID" value="TLS34903.1"/>
    <property type="molecule type" value="Genomic_DNA"/>
</dbReference>
<keyword evidence="7 8" id="KW-0275">Fatty acid biosynthesis</keyword>
<dbReference type="SUPFAM" id="SSF56214">
    <property type="entry name" value="4'-phosphopantetheinyl transferase"/>
    <property type="match status" value="1"/>
</dbReference>
<dbReference type="InterPro" id="IPR004568">
    <property type="entry name" value="Ppantetheine-prot_Trfase_dom"/>
</dbReference>
<dbReference type="GO" id="GO:0005737">
    <property type="term" value="C:cytoplasm"/>
    <property type="evidence" value="ECO:0007669"/>
    <property type="project" value="UniProtKB-SubCell"/>
</dbReference>
<evidence type="ECO:0000256" key="7">
    <source>
        <dbReference type="ARBA" id="ARBA00023160"/>
    </source>
</evidence>
<dbReference type="InterPro" id="IPR037143">
    <property type="entry name" value="4-PPantetheinyl_Trfase_dom_sf"/>
</dbReference>
<comment type="similarity">
    <text evidence="8">Belongs to the P-Pant transferase superfamily. AcpS family.</text>
</comment>
<protein>
    <recommendedName>
        <fullName evidence="8">Holo-[acyl-carrier-protein] synthase</fullName>
        <shortName evidence="8">Holo-ACP synthase</shortName>
        <ecNumber evidence="8">2.7.8.7</ecNumber>
    </recommendedName>
    <alternativeName>
        <fullName evidence="8">4'-phosphopantetheinyl transferase AcpS</fullName>
    </alternativeName>
</protein>
<proteinExistence type="inferred from homology"/>
<keyword evidence="1 8" id="KW-0444">Lipid biosynthesis</keyword>
<sequence length="118" mass="13003">MIIGTGIDIVEIERIKGSFERNERFADRILTEGEKDKFNTLSGHRKMEFLAGRFAAKEAFAKAKGTGIGELSFKDIEVLNDASGAPFIKSETKDNVHLSISHSKHYAVAQVILESSSC</sequence>
<dbReference type="OrthoDB" id="517356at2"/>
<evidence type="ECO:0000256" key="3">
    <source>
        <dbReference type="ARBA" id="ARBA00022723"/>
    </source>
</evidence>
<dbReference type="AlphaFoldDB" id="A0A5R9F1X3"/>
<evidence type="ECO:0000256" key="2">
    <source>
        <dbReference type="ARBA" id="ARBA00022679"/>
    </source>
</evidence>
<feature type="binding site" evidence="8">
    <location>
        <position position="58"/>
    </location>
    <ligand>
        <name>Mg(2+)</name>
        <dbReference type="ChEBI" id="CHEBI:18420"/>
    </ligand>
</feature>
<organism evidence="10 11">
    <name type="scientific">Exobacillus caeni</name>
    <dbReference type="NCBI Taxonomy" id="2574798"/>
    <lineage>
        <taxon>Bacteria</taxon>
        <taxon>Bacillati</taxon>
        <taxon>Bacillota</taxon>
        <taxon>Bacilli</taxon>
        <taxon>Bacillales</taxon>
        <taxon>Guptibacillaceae</taxon>
        <taxon>Exobacillus</taxon>
    </lineage>
</organism>
<keyword evidence="11" id="KW-1185">Reference proteome</keyword>
<comment type="subcellular location">
    <subcellularLocation>
        <location evidence="8">Cytoplasm</location>
    </subcellularLocation>
</comment>
<dbReference type="Gene3D" id="3.90.470.20">
    <property type="entry name" value="4'-phosphopantetheinyl transferase domain"/>
    <property type="match status" value="1"/>
</dbReference>
<dbReference type="Pfam" id="PF01648">
    <property type="entry name" value="ACPS"/>
    <property type="match status" value="1"/>
</dbReference>
<dbReference type="GO" id="GO:0000287">
    <property type="term" value="F:magnesium ion binding"/>
    <property type="evidence" value="ECO:0007669"/>
    <property type="project" value="UniProtKB-UniRule"/>
</dbReference>
<keyword evidence="6 8" id="KW-0443">Lipid metabolism</keyword>
<dbReference type="GO" id="GO:0006633">
    <property type="term" value="P:fatty acid biosynthetic process"/>
    <property type="evidence" value="ECO:0007669"/>
    <property type="project" value="UniProtKB-UniRule"/>
</dbReference>
<dbReference type="GO" id="GO:0008897">
    <property type="term" value="F:holo-[acyl-carrier-protein] synthase activity"/>
    <property type="evidence" value="ECO:0007669"/>
    <property type="project" value="UniProtKB-UniRule"/>
</dbReference>
<evidence type="ECO:0000259" key="9">
    <source>
        <dbReference type="Pfam" id="PF01648"/>
    </source>
</evidence>
<name>A0A5R9F1X3_9BACL</name>
<dbReference type="EC" id="2.7.8.7" evidence="8"/>
<dbReference type="InterPro" id="IPR008278">
    <property type="entry name" value="4-PPantetheinyl_Trfase_dom"/>
</dbReference>
<comment type="function">
    <text evidence="8">Transfers the 4'-phosphopantetheine moiety from coenzyme A to a Ser of acyl-carrier-protein.</text>
</comment>
<dbReference type="Proteomes" id="UP000308230">
    <property type="component" value="Unassembled WGS sequence"/>
</dbReference>
<evidence type="ECO:0000256" key="5">
    <source>
        <dbReference type="ARBA" id="ARBA00022842"/>
    </source>
</evidence>
<evidence type="ECO:0000256" key="4">
    <source>
        <dbReference type="ARBA" id="ARBA00022832"/>
    </source>
</evidence>
<feature type="domain" description="4'-phosphopantetheinyl transferase" evidence="9">
    <location>
        <begin position="5"/>
        <end position="109"/>
    </location>
</feature>
<keyword evidence="2 8" id="KW-0808">Transferase</keyword>
<evidence type="ECO:0000313" key="10">
    <source>
        <dbReference type="EMBL" id="TLS34903.1"/>
    </source>
</evidence>
<keyword evidence="3 8" id="KW-0479">Metal-binding</keyword>
<keyword evidence="4 8" id="KW-0276">Fatty acid metabolism</keyword>
<evidence type="ECO:0000256" key="1">
    <source>
        <dbReference type="ARBA" id="ARBA00022516"/>
    </source>
</evidence>
<keyword evidence="8" id="KW-0963">Cytoplasm</keyword>
<comment type="caution">
    <text evidence="10">The sequence shown here is derived from an EMBL/GenBank/DDBJ whole genome shotgun (WGS) entry which is preliminary data.</text>
</comment>
<comment type="catalytic activity">
    <reaction evidence="8">
        <text>apo-[ACP] + CoA = holo-[ACP] + adenosine 3',5'-bisphosphate + H(+)</text>
        <dbReference type="Rhea" id="RHEA:12068"/>
        <dbReference type="Rhea" id="RHEA-COMP:9685"/>
        <dbReference type="Rhea" id="RHEA-COMP:9690"/>
        <dbReference type="ChEBI" id="CHEBI:15378"/>
        <dbReference type="ChEBI" id="CHEBI:29999"/>
        <dbReference type="ChEBI" id="CHEBI:57287"/>
        <dbReference type="ChEBI" id="CHEBI:58343"/>
        <dbReference type="ChEBI" id="CHEBI:64479"/>
        <dbReference type="EC" id="2.7.8.7"/>
    </reaction>
</comment>
<gene>
    <name evidence="8" type="primary">acpS</name>
    <name evidence="10" type="ORF">FCL54_23255</name>
</gene>
<dbReference type="RefSeq" id="WP_138129681.1">
    <property type="nucleotide sequence ID" value="NZ_SWLG01000037.1"/>
</dbReference>
<feature type="binding site" evidence="8">
    <location>
        <position position="8"/>
    </location>
    <ligand>
        <name>Mg(2+)</name>
        <dbReference type="ChEBI" id="CHEBI:18420"/>
    </ligand>
</feature>
<accession>A0A5R9F1X3</accession>
<comment type="cofactor">
    <cofactor evidence="8">
        <name>Mg(2+)</name>
        <dbReference type="ChEBI" id="CHEBI:18420"/>
    </cofactor>
</comment>
<evidence type="ECO:0000313" key="11">
    <source>
        <dbReference type="Proteomes" id="UP000308230"/>
    </source>
</evidence>
<reference evidence="10 11" key="1">
    <citation type="submission" date="2019-04" db="EMBL/GenBank/DDBJ databases">
        <title>Bacillus caeni sp. nov., a bacterium isolated from mangrove sediment.</title>
        <authorList>
            <person name="Huang H."/>
            <person name="Mo K."/>
            <person name="Hu Y."/>
        </authorList>
    </citation>
    <scope>NUCLEOTIDE SEQUENCE [LARGE SCALE GENOMIC DNA]</scope>
    <source>
        <strain evidence="10 11">HB172195</strain>
    </source>
</reference>
<dbReference type="NCBIfam" id="TIGR00516">
    <property type="entry name" value="acpS"/>
    <property type="match status" value="1"/>
</dbReference>
<dbReference type="InterPro" id="IPR002582">
    <property type="entry name" value="ACPS"/>
</dbReference>
<dbReference type="NCBIfam" id="TIGR00556">
    <property type="entry name" value="pantethn_trn"/>
    <property type="match status" value="1"/>
</dbReference>
<dbReference type="HAMAP" id="MF_00101">
    <property type="entry name" value="AcpS"/>
    <property type="match status" value="1"/>
</dbReference>
<evidence type="ECO:0000256" key="8">
    <source>
        <dbReference type="HAMAP-Rule" id="MF_00101"/>
    </source>
</evidence>